<protein>
    <submittedName>
        <fullName evidence="4">Right-handed parallel beta-helix repeat-containing protein</fullName>
    </submittedName>
</protein>
<dbReference type="Gene3D" id="2.160.20.10">
    <property type="entry name" value="Single-stranded right-handed beta-helix, Pectin lyase-like"/>
    <property type="match status" value="1"/>
</dbReference>
<dbReference type="SUPFAM" id="SSF51126">
    <property type="entry name" value="Pectin lyase-like"/>
    <property type="match status" value="1"/>
</dbReference>
<evidence type="ECO:0000313" key="4">
    <source>
        <dbReference type="EMBL" id="MCC8363598.1"/>
    </source>
</evidence>
<evidence type="ECO:0000259" key="3">
    <source>
        <dbReference type="Pfam" id="PF13229"/>
    </source>
</evidence>
<sequence length="370" mass="40043">MDPVAPHPRGLMSLSRRALLARAAGALSFLALAPAAFAKTKSGPTVDVRRFGARGDGTGDDTRAFQAAIDSLRGGGVVRVPAGVYRIDTLRSVRLRNGVHLQMAKDAELHAIPNAAPRSYVLLVQAVHDVQISGGRIVGDRDRHLGTEGEWGHGIAIYDGVRVVVRDIHISRCWGDGISIGGKRRGKNDPRPSMDVEIANVKSIGNRRQGLSVGRSRRVWVHDCEFAGTGGTPPMAGIDVEPDKGDPAKDVRIERCHCHGNRGPGIQVWLDTHDVAIRDCTIERNRNPGILAVGANGLAIEGNRIRDNAKVGILLRKQSRGVRIANNTFEGNAPGRRRRPEGIDDPRWAHHLEVAADAYRPQIGPGNRLQ</sequence>
<keyword evidence="1" id="KW-1015">Disulfide bond</keyword>
<evidence type="ECO:0000256" key="1">
    <source>
        <dbReference type="ARBA" id="ARBA00023157"/>
    </source>
</evidence>
<dbReference type="RefSeq" id="WP_230527217.1">
    <property type="nucleotide sequence ID" value="NZ_JAJGAK010000002.1"/>
</dbReference>
<dbReference type="Pfam" id="PF13229">
    <property type="entry name" value="Beta_helix"/>
    <property type="match status" value="1"/>
</dbReference>
<dbReference type="InterPro" id="IPR011050">
    <property type="entry name" value="Pectin_lyase_fold/virulence"/>
</dbReference>
<dbReference type="InterPro" id="IPR006626">
    <property type="entry name" value="PbH1"/>
</dbReference>
<dbReference type="InterPro" id="IPR012334">
    <property type="entry name" value="Pectin_lyas_fold"/>
</dbReference>
<dbReference type="EMBL" id="JAJGAK010000002">
    <property type="protein sequence ID" value="MCC8363598.1"/>
    <property type="molecule type" value="Genomic_DNA"/>
</dbReference>
<dbReference type="SMART" id="SM00710">
    <property type="entry name" value="PbH1"/>
    <property type="match status" value="8"/>
</dbReference>
<keyword evidence="2" id="KW-0732">Signal</keyword>
<keyword evidence="5" id="KW-1185">Reference proteome</keyword>
<dbReference type="PANTHER" id="PTHR31736:SF19">
    <property type="entry name" value="PECTIN LYASE SUPERFAMILY PROTEIN-RELATED"/>
    <property type="match status" value="1"/>
</dbReference>
<dbReference type="InterPro" id="IPR006311">
    <property type="entry name" value="TAT_signal"/>
</dbReference>
<dbReference type="Proteomes" id="UP001165293">
    <property type="component" value="Unassembled WGS sequence"/>
</dbReference>
<feature type="chain" id="PRO_5045129638" evidence="2">
    <location>
        <begin position="39"/>
        <end position="370"/>
    </location>
</feature>
<comment type="caution">
    <text evidence="4">The sequence shown here is derived from an EMBL/GenBank/DDBJ whole genome shotgun (WGS) entry which is preliminary data.</text>
</comment>
<organism evidence="4 5">
    <name type="scientific">Noviluteimonas lactosilytica</name>
    <dbReference type="NCBI Taxonomy" id="2888523"/>
    <lineage>
        <taxon>Bacteria</taxon>
        <taxon>Pseudomonadati</taxon>
        <taxon>Pseudomonadota</taxon>
        <taxon>Gammaproteobacteria</taxon>
        <taxon>Lysobacterales</taxon>
        <taxon>Lysobacteraceae</taxon>
        <taxon>Noviluteimonas</taxon>
    </lineage>
</organism>
<proteinExistence type="predicted"/>
<accession>A0ABS8JJG3</accession>
<feature type="domain" description="Right handed beta helix" evidence="3">
    <location>
        <begin position="193"/>
        <end position="333"/>
    </location>
</feature>
<feature type="signal peptide" evidence="2">
    <location>
        <begin position="1"/>
        <end position="38"/>
    </location>
</feature>
<gene>
    <name evidence="4" type="ORF">LK996_11005</name>
</gene>
<dbReference type="InterPro" id="IPR039448">
    <property type="entry name" value="Beta_helix"/>
</dbReference>
<reference evidence="4" key="1">
    <citation type="submission" date="2021-10" db="EMBL/GenBank/DDBJ databases">
        <authorList>
            <person name="Lyu M."/>
            <person name="Wang X."/>
            <person name="Meng X."/>
            <person name="Xu K."/>
        </authorList>
    </citation>
    <scope>NUCLEOTIDE SEQUENCE</scope>
    <source>
        <strain evidence="4">A6</strain>
    </source>
</reference>
<dbReference type="PANTHER" id="PTHR31736">
    <property type="match status" value="1"/>
</dbReference>
<evidence type="ECO:0000313" key="5">
    <source>
        <dbReference type="Proteomes" id="UP001165293"/>
    </source>
</evidence>
<evidence type="ECO:0000256" key="2">
    <source>
        <dbReference type="SAM" id="SignalP"/>
    </source>
</evidence>
<dbReference type="PROSITE" id="PS51318">
    <property type="entry name" value="TAT"/>
    <property type="match status" value="1"/>
</dbReference>
<name>A0ABS8JJG3_9GAMM</name>